<proteinExistence type="predicted"/>
<dbReference type="InterPro" id="IPR016181">
    <property type="entry name" value="Acyl_CoA_acyltransferase"/>
</dbReference>
<organism evidence="4 5">
    <name type="scientific">Microbacterium pumilum</name>
    <dbReference type="NCBI Taxonomy" id="344165"/>
    <lineage>
        <taxon>Bacteria</taxon>
        <taxon>Bacillati</taxon>
        <taxon>Actinomycetota</taxon>
        <taxon>Actinomycetes</taxon>
        <taxon>Micrococcales</taxon>
        <taxon>Microbacteriaceae</taxon>
        <taxon>Microbacterium</taxon>
    </lineage>
</organism>
<keyword evidence="2" id="KW-0012">Acyltransferase</keyword>
<evidence type="ECO:0000256" key="1">
    <source>
        <dbReference type="ARBA" id="ARBA00022679"/>
    </source>
</evidence>
<keyword evidence="1" id="KW-0808">Transferase</keyword>
<dbReference type="PANTHER" id="PTHR43420:SF44">
    <property type="entry name" value="ACETYLTRANSFERASE YPEA"/>
    <property type="match status" value="1"/>
</dbReference>
<reference evidence="5" key="1">
    <citation type="journal article" date="2019" name="Int. J. Syst. Evol. Microbiol.">
        <title>The Global Catalogue of Microorganisms (GCM) 10K type strain sequencing project: providing services to taxonomists for standard genome sequencing and annotation.</title>
        <authorList>
            <consortium name="The Broad Institute Genomics Platform"/>
            <consortium name="The Broad Institute Genome Sequencing Center for Infectious Disease"/>
            <person name="Wu L."/>
            <person name="Ma J."/>
        </authorList>
    </citation>
    <scope>NUCLEOTIDE SEQUENCE [LARGE SCALE GENOMIC DNA]</scope>
    <source>
        <strain evidence="5">JCM 14902</strain>
    </source>
</reference>
<comment type="caution">
    <text evidence="4">The sequence shown here is derived from an EMBL/GenBank/DDBJ whole genome shotgun (WGS) entry which is preliminary data.</text>
</comment>
<evidence type="ECO:0000259" key="3">
    <source>
        <dbReference type="PROSITE" id="PS51186"/>
    </source>
</evidence>
<protein>
    <submittedName>
        <fullName evidence="4">GNAT family N-acetyltransferase</fullName>
    </submittedName>
</protein>
<dbReference type="EMBL" id="BAAAOH010000001">
    <property type="protein sequence ID" value="GAA1988709.1"/>
    <property type="molecule type" value="Genomic_DNA"/>
</dbReference>
<dbReference type="Proteomes" id="UP001500326">
    <property type="component" value="Unassembled WGS sequence"/>
</dbReference>
<evidence type="ECO:0000256" key="2">
    <source>
        <dbReference type="ARBA" id="ARBA00023315"/>
    </source>
</evidence>
<dbReference type="InterPro" id="IPR050680">
    <property type="entry name" value="YpeA/RimI_acetyltransf"/>
</dbReference>
<dbReference type="SUPFAM" id="SSF55729">
    <property type="entry name" value="Acyl-CoA N-acyltransferases (Nat)"/>
    <property type="match status" value="1"/>
</dbReference>
<dbReference type="PROSITE" id="PS51186">
    <property type="entry name" value="GNAT"/>
    <property type="match status" value="1"/>
</dbReference>
<name>A0ABP5E0I2_9MICO</name>
<sequence>MTNPREPGISVRRIRADEWQAVRRLRLESTADPDAAIAFLERPHEVAERGDDFWRDRAEKAAGSDVAAQYVAVVDEEWVGSLSVLVRATGDRDHLGRIVDDRRAFVVGVYVRPVNRGTGAVDLLLAAAAEWAATQGLDRVFLDVHRDNLRAQGAYRRAGFEPTGETLTGPIGPEIVMARPVP</sequence>
<keyword evidence="5" id="KW-1185">Reference proteome</keyword>
<evidence type="ECO:0000313" key="4">
    <source>
        <dbReference type="EMBL" id="GAA1988709.1"/>
    </source>
</evidence>
<dbReference type="Pfam" id="PF00583">
    <property type="entry name" value="Acetyltransf_1"/>
    <property type="match status" value="1"/>
</dbReference>
<accession>A0ABP5E0I2</accession>
<dbReference type="Gene3D" id="3.40.630.30">
    <property type="match status" value="1"/>
</dbReference>
<evidence type="ECO:0000313" key="5">
    <source>
        <dbReference type="Proteomes" id="UP001500326"/>
    </source>
</evidence>
<dbReference type="RefSeq" id="WP_344062522.1">
    <property type="nucleotide sequence ID" value="NZ_BAAAOH010000001.1"/>
</dbReference>
<dbReference type="PANTHER" id="PTHR43420">
    <property type="entry name" value="ACETYLTRANSFERASE"/>
    <property type="match status" value="1"/>
</dbReference>
<feature type="domain" description="N-acetyltransferase" evidence="3">
    <location>
        <begin position="9"/>
        <end position="182"/>
    </location>
</feature>
<gene>
    <name evidence="4" type="ORF">GCM10009777_24700</name>
</gene>
<dbReference type="InterPro" id="IPR000182">
    <property type="entry name" value="GNAT_dom"/>
</dbReference>